<feature type="transmembrane region" description="Helical" evidence="9">
    <location>
        <begin position="275"/>
        <end position="295"/>
    </location>
</feature>
<comment type="similarity">
    <text evidence="2">Belongs to the dpy-19 family.</text>
</comment>
<feature type="region of interest" description="Disordered" evidence="8">
    <location>
        <begin position="1"/>
        <end position="42"/>
    </location>
</feature>
<name>A0A8K0K971_LADFU</name>
<dbReference type="Proteomes" id="UP000792457">
    <property type="component" value="Unassembled WGS sequence"/>
</dbReference>
<reference evidence="10" key="2">
    <citation type="submission" date="2017-10" db="EMBL/GenBank/DDBJ databases">
        <title>Ladona fulva Genome sequencing and assembly.</title>
        <authorList>
            <person name="Murali S."/>
            <person name="Richards S."/>
            <person name="Bandaranaike D."/>
            <person name="Bellair M."/>
            <person name="Blankenburg K."/>
            <person name="Chao H."/>
            <person name="Dinh H."/>
            <person name="Doddapaneni H."/>
            <person name="Dugan-Rocha S."/>
            <person name="Elkadiri S."/>
            <person name="Gnanaolivu R."/>
            <person name="Hernandez B."/>
            <person name="Skinner E."/>
            <person name="Javaid M."/>
            <person name="Lee S."/>
            <person name="Li M."/>
            <person name="Ming W."/>
            <person name="Munidasa M."/>
            <person name="Muniz J."/>
            <person name="Nguyen L."/>
            <person name="Hughes D."/>
            <person name="Osuji N."/>
            <person name="Pu L.-L."/>
            <person name="Puazo M."/>
            <person name="Qu C."/>
            <person name="Quiroz J."/>
            <person name="Raj R."/>
            <person name="Weissenberger G."/>
            <person name="Xin Y."/>
            <person name="Zou X."/>
            <person name="Han Y."/>
            <person name="Worley K."/>
            <person name="Muzny D."/>
            <person name="Gibbs R."/>
        </authorList>
    </citation>
    <scope>NUCLEOTIDE SEQUENCE</scope>
    <source>
        <strain evidence="10">Sampled in the wild</strain>
    </source>
</reference>
<dbReference type="AlphaFoldDB" id="A0A8K0K971"/>
<feature type="compositionally biased region" description="Basic and acidic residues" evidence="8">
    <location>
        <begin position="9"/>
        <end position="25"/>
    </location>
</feature>
<feature type="compositionally biased region" description="Polar residues" evidence="8">
    <location>
        <begin position="375"/>
        <end position="389"/>
    </location>
</feature>
<comment type="caution">
    <text evidence="10">The sequence shown here is derived from an EMBL/GenBank/DDBJ whole genome shotgun (WGS) entry which is preliminary data.</text>
</comment>
<evidence type="ECO:0000256" key="4">
    <source>
        <dbReference type="ARBA" id="ARBA00022679"/>
    </source>
</evidence>
<dbReference type="CDD" id="cd20177">
    <property type="entry name" value="Dpy19"/>
    <property type="match status" value="1"/>
</dbReference>
<dbReference type="InterPro" id="IPR047462">
    <property type="entry name" value="Dpy19"/>
</dbReference>
<feature type="transmembrane region" description="Helical" evidence="9">
    <location>
        <begin position="404"/>
        <end position="425"/>
    </location>
</feature>
<evidence type="ECO:0008006" key="12">
    <source>
        <dbReference type="Google" id="ProtNLM"/>
    </source>
</evidence>
<dbReference type="PANTHER" id="PTHR31488:SF1">
    <property type="entry name" value="C-MANNOSYLTRANSFERASE DPY19L1"/>
    <property type="match status" value="1"/>
</dbReference>
<protein>
    <recommendedName>
        <fullName evidence="12">C-mannosyltransferase DPY19L1</fullName>
    </recommendedName>
</protein>
<evidence type="ECO:0000256" key="7">
    <source>
        <dbReference type="ARBA" id="ARBA00023136"/>
    </source>
</evidence>
<dbReference type="EMBL" id="KZ308457">
    <property type="protein sequence ID" value="KAG8229991.1"/>
    <property type="molecule type" value="Genomic_DNA"/>
</dbReference>
<gene>
    <name evidence="10" type="ORF">J437_LFUL012267</name>
</gene>
<feature type="transmembrane region" description="Helical" evidence="9">
    <location>
        <begin position="49"/>
        <end position="69"/>
    </location>
</feature>
<evidence type="ECO:0000256" key="5">
    <source>
        <dbReference type="ARBA" id="ARBA00022692"/>
    </source>
</evidence>
<feature type="transmembrane region" description="Helical" evidence="9">
    <location>
        <begin position="340"/>
        <end position="360"/>
    </location>
</feature>
<feature type="transmembrane region" description="Helical" evidence="9">
    <location>
        <begin position="301"/>
        <end position="328"/>
    </location>
</feature>
<evidence type="ECO:0000256" key="8">
    <source>
        <dbReference type="SAM" id="MobiDB-lite"/>
    </source>
</evidence>
<feature type="transmembrane region" description="Helical" evidence="9">
    <location>
        <begin position="522"/>
        <end position="540"/>
    </location>
</feature>
<organism evidence="10 11">
    <name type="scientific">Ladona fulva</name>
    <name type="common">Scarce chaser dragonfly</name>
    <name type="synonym">Libellula fulva</name>
    <dbReference type="NCBI Taxonomy" id="123851"/>
    <lineage>
        <taxon>Eukaryota</taxon>
        <taxon>Metazoa</taxon>
        <taxon>Ecdysozoa</taxon>
        <taxon>Arthropoda</taxon>
        <taxon>Hexapoda</taxon>
        <taxon>Insecta</taxon>
        <taxon>Pterygota</taxon>
        <taxon>Palaeoptera</taxon>
        <taxon>Odonata</taxon>
        <taxon>Epiprocta</taxon>
        <taxon>Anisoptera</taxon>
        <taxon>Libelluloidea</taxon>
        <taxon>Libellulidae</taxon>
        <taxon>Ladona</taxon>
    </lineage>
</organism>
<dbReference type="Pfam" id="PF10034">
    <property type="entry name" value="Dpy19"/>
    <property type="match status" value="1"/>
</dbReference>
<keyword evidence="4" id="KW-0808">Transferase</keyword>
<keyword evidence="6 9" id="KW-1133">Transmembrane helix</keyword>
<dbReference type="GO" id="GO:0000030">
    <property type="term" value="F:mannosyltransferase activity"/>
    <property type="evidence" value="ECO:0007669"/>
    <property type="project" value="InterPro"/>
</dbReference>
<proteinExistence type="inferred from homology"/>
<keyword evidence="11" id="KW-1185">Reference proteome</keyword>
<keyword evidence="3" id="KW-0328">Glycosyltransferase</keyword>
<keyword evidence="5 9" id="KW-0812">Transmembrane</keyword>
<comment type="subcellular location">
    <subcellularLocation>
        <location evidence="1">Membrane</location>
        <topology evidence="1">Multi-pass membrane protein</topology>
    </subcellularLocation>
</comment>
<reference evidence="10" key="1">
    <citation type="submission" date="2013-04" db="EMBL/GenBank/DDBJ databases">
        <authorList>
            <person name="Qu J."/>
            <person name="Murali S.C."/>
            <person name="Bandaranaike D."/>
            <person name="Bellair M."/>
            <person name="Blankenburg K."/>
            <person name="Chao H."/>
            <person name="Dinh H."/>
            <person name="Doddapaneni H."/>
            <person name="Downs B."/>
            <person name="Dugan-Rocha S."/>
            <person name="Elkadiri S."/>
            <person name="Gnanaolivu R.D."/>
            <person name="Hernandez B."/>
            <person name="Javaid M."/>
            <person name="Jayaseelan J.C."/>
            <person name="Lee S."/>
            <person name="Li M."/>
            <person name="Ming W."/>
            <person name="Munidasa M."/>
            <person name="Muniz J."/>
            <person name="Nguyen L."/>
            <person name="Ongeri F."/>
            <person name="Osuji N."/>
            <person name="Pu L.-L."/>
            <person name="Puazo M."/>
            <person name="Qu C."/>
            <person name="Quiroz J."/>
            <person name="Raj R."/>
            <person name="Weissenberger G."/>
            <person name="Xin Y."/>
            <person name="Zou X."/>
            <person name="Han Y."/>
            <person name="Richards S."/>
            <person name="Worley K."/>
            <person name="Muzny D."/>
            <person name="Gibbs R."/>
        </authorList>
    </citation>
    <scope>NUCLEOTIDE SEQUENCE</scope>
    <source>
        <strain evidence="10">Sampled in the wild</strain>
    </source>
</reference>
<dbReference type="OrthoDB" id="6019623at2759"/>
<keyword evidence="7 9" id="KW-0472">Membrane</keyword>
<evidence type="ECO:0000256" key="3">
    <source>
        <dbReference type="ARBA" id="ARBA00022676"/>
    </source>
</evidence>
<feature type="transmembrane region" description="Helical" evidence="9">
    <location>
        <begin position="481"/>
        <end position="502"/>
    </location>
</feature>
<evidence type="ECO:0000256" key="2">
    <source>
        <dbReference type="ARBA" id="ARBA00008744"/>
    </source>
</evidence>
<dbReference type="PANTHER" id="PTHR31488">
    <property type="entry name" value="DPY-19-LIKE 1, LIKE (H. SAPIENS)"/>
    <property type="match status" value="1"/>
</dbReference>
<feature type="transmembrane region" description="Helical" evidence="9">
    <location>
        <begin position="189"/>
        <end position="210"/>
    </location>
</feature>
<dbReference type="InterPro" id="IPR018732">
    <property type="entry name" value="Dpy-19/Dpy-19-like"/>
</dbReference>
<evidence type="ECO:0000313" key="10">
    <source>
        <dbReference type="EMBL" id="KAG8229991.1"/>
    </source>
</evidence>
<evidence type="ECO:0000313" key="11">
    <source>
        <dbReference type="Proteomes" id="UP000792457"/>
    </source>
</evidence>
<sequence>MTVIINSNADKKKATGVVSKRDKNPRNALASKRKPEHNQRPEMNPDGNCIHYSLAVVFLAFGFACIHIYHVSTMFENDRHFSHLSALEREMTFRTEMGLYYFYYKTIVEAPTLADGVSYIMNNNVTEYPSVINTLKRFNLYPELFLGIMYRIYDWACNSLGLENKICWQVERGGGLPPVLSCEGLGDPAYFYLTGVWLMAGITVATLFVFGVQLSGSIGGGLLAVTCYFYNHGECTRVQWAPPLRESFCYPLLLIQMLQVTNCLRKKAEPSLKHIAAILISSNLCLITWQFAQFVLATQAVILFCLYLVGIVNHHSILVYTVGMAVGIQHSIALLCGNDLLASSFLVCLLAPILVFSVIIERSQAYLWPAKKPLPSTSEGTEPTTASSLSEEKIENSKQTRIPFVWFVVRLVVCLPLAFISAVSLKTKLAQLMGTEDDAHIFDLLRSKFTSFKSFHTLLYTCSPEFDFLGLETIEKICWTLLLPAALISLVAVAVRGLYLTFKEGDSDVKRLKISDIWEPDIMYNIGQLCVFTAMAVLVMRLKLFFTPHLCVIASLLASRKYWSVIRNVEVHWALMAVLLSGMSAQGIKNIIEQRSIIGEYSNVPLEELIEWVRTETSPQASFAGPMPVMANLLLSTGRPVVNHPHYEDAGLRERTKKVYSIFSRKTIPVVYKTLLQMKVDYVVLEETWCYGARMKGCSMTDLWDVEDPDSKDRPAVCPLLFQNLNDPFPFRRVFINDKYVVLQISKSPPKNMDLKASRYVELVSPPLKEYGQ</sequence>
<accession>A0A8K0K971</accession>
<evidence type="ECO:0000256" key="1">
    <source>
        <dbReference type="ARBA" id="ARBA00004141"/>
    </source>
</evidence>
<evidence type="ECO:0000256" key="9">
    <source>
        <dbReference type="SAM" id="Phobius"/>
    </source>
</evidence>
<dbReference type="GO" id="GO:0005637">
    <property type="term" value="C:nuclear inner membrane"/>
    <property type="evidence" value="ECO:0007669"/>
    <property type="project" value="TreeGrafter"/>
</dbReference>
<evidence type="ECO:0000256" key="6">
    <source>
        <dbReference type="ARBA" id="ARBA00022989"/>
    </source>
</evidence>
<feature type="region of interest" description="Disordered" evidence="8">
    <location>
        <begin position="373"/>
        <end position="392"/>
    </location>
</feature>